<dbReference type="GO" id="GO:0007165">
    <property type="term" value="P:signal transduction"/>
    <property type="evidence" value="ECO:0007669"/>
    <property type="project" value="InterPro"/>
</dbReference>
<name>A0AAN0JRB1_AMPQE</name>
<dbReference type="PROSITE" id="PS50017">
    <property type="entry name" value="DEATH_DOMAIN"/>
    <property type="match status" value="1"/>
</dbReference>
<evidence type="ECO:0000259" key="1">
    <source>
        <dbReference type="PROSITE" id="PS50017"/>
    </source>
</evidence>
<sequence length="255" mass="29133">MIVSLLSRKESPHFFIDSKSPFFPKQLRHAVKLYSEDLFGSVIFVDEHKFIKVYFTGNPKDCYALRSVILEGLLASAAALAYNEETLEISAVTYCHQKHRSRETERNPHPIKVSYKRDPPEIRCSIETDLPPIALTDERQSCWLLDPIASSDVYIDNFLPEGSVLNESHAPVILKAINKIVNEWETLELYLGIENENLKLIHSKSFYQIDVSCKDMIVHWLKTGTATREKLIKALQELGRNDVAAEIKCLPTCKQ</sequence>
<dbReference type="InterPro" id="IPR011029">
    <property type="entry name" value="DEATH-like_dom_sf"/>
</dbReference>
<dbReference type="Gene3D" id="1.10.533.10">
    <property type="entry name" value="Death Domain, Fas"/>
    <property type="match status" value="1"/>
</dbReference>
<protein>
    <recommendedName>
        <fullName evidence="1">Death domain-containing protein</fullName>
    </recommendedName>
</protein>
<evidence type="ECO:0000313" key="2">
    <source>
        <dbReference type="EnsemblMetazoa" id="XP_019859615.1"/>
    </source>
</evidence>
<dbReference type="GeneID" id="109587833"/>
<dbReference type="KEGG" id="aqu:109587833"/>
<dbReference type="Pfam" id="PF00531">
    <property type="entry name" value="Death"/>
    <property type="match status" value="1"/>
</dbReference>
<dbReference type="EnsemblMetazoa" id="XM_020004056.1">
    <property type="protein sequence ID" value="XP_019859615.1"/>
    <property type="gene ID" value="LOC109587833"/>
</dbReference>
<keyword evidence="3" id="KW-1185">Reference proteome</keyword>
<feature type="domain" description="Death" evidence="1">
    <location>
        <begin position="183"/>
        <end position="251"/>
    </location>
</feature>
<dbReference type="Proteomes" id="UP000007879">
    <property type="component" value="Unassembled WGS sequence"/>
</dbReference>
<reference evidence="3" key="1">
    <citation type="journal article" date="2010" name="Nature">
        <title>The Amphimedon queenslandica genome and the evolution of animal complexity.</title>
        <authorList>
            <person name="Srivastava M."/>
            <person name="Simakov O."/>
            <person name="Chapman J."/>
            <person name="Fahey B."/>
            <person name="Gauthier M.E."/>
            <person name="Mitros T."/>
            <person name="Richards G.S."/>
            <person name="Conaco C."/>
            <person name="Dacre M."/>
            <person name="Hellsten U."/>
            <person name="Larroux C."/>
            <person name="Putnam N.H."/>
            <person name="Stanke M."/>
            <person name="Adamska M."/>
            <person name="Darling A."/>
            <person name="Degnan S.M."/>
            <person name="Oakley T.H."/>
            <person name="Plachetzki D.C."/>
            <person name="Zhai Y."/>
            <person name="Adamski M."/>
            <person name="Calcino A."/>
            <person name="Cummins S.F."/>
            <person name="Goodstein D.M."/>
            <person name="Harris C."/>
            <person name="Jackson D.J."/>
            <person name="Leys S.P."/>
            <person name="Shu S."/>
            <person name="Woodcroft B.J."/>
            <person name="Vervoort M."/>
            <person name="Kosik K.S."/>
            <person name="Manning G."/>
            <person name="Degnan B.M."/>
            <person name="Rokhsar D.S."/>
        </authorList>
    </citation>
    <scope>NUCLEOTIDE SEQUENCE [LARGE SCALE GENOMIC DNA]</scope>
</reference>
<dbReference type="InterPro" id="IPR000488">
    <property type="entry name" value="Death_dom"/>
</dbReference>
<organism evidence="2 3">
    <name type="scientific">Amphimedon queenslandica</name>
    <name type="common">Sponge</name>
    <dbReference type="NCBI Taxonomy" id="400682"/>
    <lineage>
        <taxon>Eukaryota</taxon>
        <taxon>Metazoa</taxon>
        <taxon>Porifera</taxon>
        <taxon>Demospongiae</taxon>
        <taxon>Heteroscleromorpha</taxon>
        <taxon>Haplosclerida</taxon>
        <taxon>Niphatidae</taxon>
        <taxon>Amphimedon</taxon>
    </lineage>
</organism>
<dbReference type="SUPFAM" id="SSF47986">
    <property type="entry name" value="DEATH domain"/>
    <property type="match status" value="1"/>
</dbReference>
<dbReference type="CDD" id="cd01670">
    <property type="entry name" value="Death"/>
    <property type="match status" value="1"/>
</dbReference>
<evidence type="ECO:0000313" key="3">
    <source>
        <dbReference type="Proteomes" id="UP000007879"/>
    </source>
</evidence>
<proteinExistence type="predicted"/>
<reference evidence="2" key="2">
    <citation type="submission" date="2024-06" db="UniProtKB">
        <authorList>
            <consortium name="EnsemblMetazoa"/>
        </authorList>
    </citation>
    <scope>IDENTIFICATION</scope>
</reference>
<dbReference type="AlphaFoldDB" id="A0AAN0JRB1"/>
<accession>A0AAN0JRB1</accession>
<dbReference type="RefSeq" id="XP_019859615.1">
    <property type="nucleotide sequence ID" value="XM_020004056.1"/>
</dbReference>